<name>A0A8I6S732_CIMLE</name>
<keyword evidence="2" id="KW-1185">Reference proteome</keyword>
<accession>A0A8I6S732</accession>
<dbReference type="KEGG" id="clec:106671091"/>
<evidence type="ECO:0000313" key="2">
    <source>
        <dbReference type="Proteomes" id="UP000494040"/>
    </source>
</evidence>
<protein>
    <submittedName>
        <fullName evidence="1">Uncharacterized protein</fullName>
    </submittedName>
</protein>
<dbReference type="AlphaFoldDB" id="A0A8I6S732"/>
<evidence type="ECO:0000313" key="1">
    <source>
        <dbReference type="EnsemblMetazoa" id="XP_014257395.2"/>
    </source>
</evidence>
<sequence length="295" mass="34225">MTNSKFKSPESIIDGWPFELQQPNTWRVDRSCTMSFLTVKIMNSNKRYYIDITGITPIILPITSNSLYNVIVSNVYNKATDHQELYSQYSSFGDPQCIVIEKSSHLLTFRSAREAIKFYKNIKRTEKSVQLVGMLPSTILLNHSRPPRRLVENLKLLNYVVQALIYDDNDALQSAIFDFQDFPIPQILPVVDLCLMQKLRKFNLIDVLVADFPVFFNHNDLIELIESILPKNSYFDFQSYNFNSQSHCPLFCIIYVSTHEDAMLLIKKLSKKKLSHKRLKVFMVGALEKLLEIPK</sequence>
<dbReference type="Proteomes" id="UP000494040">
    <property type="component" value="Unassembled WGS sequence"/>
</dbReference>
<dbReference type="GeneID" id="106671091"/>
<dbReference type="EnsemblMetazoa" id="XM_014401909.2">
    <property type="protein sequence ID" value="XP_014257395.2"/>
    <property type="gene ID" value="LOC106671091"/>
</dbReference>
<proteinExistence type="predicted"/>
<dbReference type="RefSeq" id="XP_014257395.2">
    <property type="nucleotide sequence ID" value="XM_014401909.2"/>
</dbReference>
<reference evidence="1" key="1">
    <citation type="submission" date="2022-01" db="UniProtKB">
        <authorList>
            <consortium name="EnsemblMetazoa"/>
        </authorList>
    </citation>
    <scope>IDENTIFICATION</scope>
</reference>
<organism evidence="1 2">
    <name type="scientific">Cimex lectularius</name>
    <name type="common">Bed bug</name>
    <name type="synonym">Acanthia lectularia</name>
    <dbReference type="NCBI Taxonomy" id="79782"/>
    <lineage>
        <taxon>Eukaryota</taxon>
        <taxon>Metazoa</taxon>
        <taxon>Ecdysozoa</taxon>
        <taxon>Arthropoda</taxon>
        <taxon>Hexapoda</taxon>
        <taxon>Insecta</taxon>
        <taxon>Pterygota</taxon>
        <taxon>Neoptera</taxon>
        <taxon>Paraneoptera</taxon>
        <taxon>Hemiptera</taxon>
        <taxon>Heteroptera</taxon>
        <taxon>Panheteroptera</taxon>
        <taxon>Cimicomorpha</taxon>
        <taxon>Cimicidae</taxon>
        <taxon>Cimex</taxon>
    </lineage>
</organism>